<protein>
    <recommendedName>
        <fullName evidence="5">Pyrroline-5-carboxylate reductase</fullName>
        <shortName evidence="5">P5C reductase</shortName>
        <shortName evidence="5">P5CR</shortName>
        <ecNumber evidence="5">1.5.1.2</ecNumber>
    </recommendedName>
    <alternativeName>
        <fullName evidence="5">PCA reductase</fullName>
    </alternativeName>
</protein>
<evidence type="ECO:0000259" key="8">
    <source>
        <dbReference type="Pfam" id="PF14748"/>
    </source>
</evidence>
<dbReference type="SUPFAM" id="SSF48179">
    <property type="entry name" value="6-phosphogluconate dehydrogenase C-terminal domain-like"/>
    <property type="match status" value="1"/>
</dbReference>
<evidence type="ECO:0000259" key="7">
    <source>
        <dbReference type="Pfam" id="PF03807"/>
    </source>
</evidence>
<dbReference type="InterPro" id="IPR029036">
    <property type="entry name" value="P5CR_dimer"/>
</dbReference>
<keyword evidence="3 5" id="KW-0521">NADP</keyword>
<proteinExistence type="inferred from homology"/>
<dbReference type="Pfam" id="PF14748">
    <property type="entry name" value="P5CR_dimer"/>
    <property type="match status" value="1"/>
</dbReference>
<feature type="domain" description="Pyrroline-5-carboxylate reductase catalytic N-terminal" evidence="7">
    <location>
        <begin position="8"/>
        <end position="100"/>
    </location>
</feature>
<evidence type="ECO:0000256" key="2">
    <source>
        <dbReference type="ARBA" id="ARBA00022650"/>
    </source>
</evidence>
<dbReference type="EMBL" id="AYZD01000011">
    <property type="protein sequence ID" value="KRM96924.1"/>
    <property type="molecule type" value="Genomic_DNA"/>
</dbReference>
<comment type="catalytic activity">
    <reaction evidence="5">
        <text>L-proline + NAD(+) = (S)-1-pyrroline-5-carboxylate + NADH + 2 H(+)</text>
        <dbReference type="Rhea" id="RHEA:14105"/>
        <dbReference type="ChEBI" id="CHEBI:15378"/>
        <dbReference type="ChEBI" id="CHEBI:17388"/>
        <dbReference type="ChEBI" id="CHEBI:57540"/>
        <dbReference type="ChEBI" id="CHEBI:57945"/>
        <dbReference type="ChEBI" id="CHEBI:60039"/>
        <dbReference type="EC" id="1.5.1.2"/>
    </reaction>
</comment>
<dbReference type="OrthoDB" id="9805754at2"/>
<dbReference type="Gene3D" id="3.40.50.720">
    <property type="entry name" value="NAD(P)-binding Rossmann-like Domain"/>
    <property type="match status" value="1"/>
</dbReference>
<evidence type="ECO:0000256" key="4">
    <source>
        <dbReference type="ARBA" id="ARBA00023002"/>
    </source>
</evidence>
<dbReference type="PANTHER" id="PTHR11645">
    <property type="entry name" value="PYRROLINE-5-CARBOXYLATE REDUCTASE"/>
    <property type="match status" value="1"/>
</dbReference>
<dbReference type="PANTHER" id="PTHR11645:SF0">
    <property type="entry name" value="PYRROLINE-5-CARBOXYLATE REDUCTASE 3"/>
    <property type="match status" value="1"/>
</dbReference>
<comment type="similarity">
    <text evidence="1 5">Belongs to the pyrroline-5-carboxylate reductase family.</text>
</comment>
<dbReference type="GO" id="GO:0005737">
    <property type="term" value="C:cytoplasm"/>
    <property type="evidence" value="ECO:0007669"/>
    <property type="project" value="UniProtKB-SubCell"/>
</dbReference>
<keyword evidence="4 5" id="KW-0560">Oxidoreductase</keyword>
<dbReference type="GO" id="GO:0004735">
    <property type="term" value="F:pyrroline-5-carboxylate reductase activity"/>
    <property type="evidence" value="ECO:0007669"/>
    <property type="project" value="UniProtKB-UniRule"/>
</dbReference>
<dbReference type="HAMAP" id="MF_01925">
    <property type="entry name" value="P5C_reductase"/>
    <property type="match status" value="1"/>
</dbReference>
<dbReference type="Proteomes" id="UP000051015">
    <property type="component" value="Unassembled WGS sequence"/>
</dbReference>
<evidence type="ECO:0000313" key="9">
    <source>
        <dbReference type="EMBL" id="KRM96924.1"/>
    </source>
</evidence>
<dbReference type="PATRIC" id="fig|1423725.3.peg.463"/>
<keyword evidence="10" id="KW-1185">Reference proteome</keyword>
<reference evidence="9 10" key="1">
    <citation type="journal article" date="2015" name="Genome Announc.">
        <title>Expanding the biotechnology potential of lactobacilli through comparative genomics of 213 strains and associated genera.</title>
        <authorList>
            <person name="Sun Z."/>
            <person name="Harris H.M."/>
            <person name="McCann A."/>
            <person name="Guo C."/>
            <person name="Argimon S."/>
            <person name="Zhang W."/>
            <person name="Yang X."/>
            <person name="Jeffery I.B."/>
            <person name="Cooney J.C."/>
            <person name="Kagawa T.F."/>
            <person name="Liu W."/>
            <person name="Song Y."/>
            <person name="Salvetti E."/>
            <person name="Wrobel A."/>
            <person name="Rasinkangas P."/>
            <person name="Parkhill J."/>
            <person name="Rea M.C."/>
            <person name="O'Sullivan O."/>
            <person name="Ritari J."/>
            <person name="Douillard F.P."/>
            <person name="Paul Ross R."/>
            <person name="Yang R."/>
            <person name="Briner A.E."/>
            <person name="Felis G.E."/>
            <person name="de Vos W.M."/>
            <person name="Barrangou R."/>
            <person name="Klaenhammer T.R."/>
            <person name="Caufield P.W."/>
            <person name="Cui Y."/>
            <person name="Zhang H."/>
            <person name="O'Toole P.W."/>
        </authorList>
    </citation>
    <scope>NUCLEOTIDE SEQUENCE [LARGE SCALE GENOMIC DNA]</scope>
    <source>
        <strain evidence="9 10">DSM 21051</strain>
    </source>
</reference>
<keyword evidence="5" id="KW-0963">Cytoplasm</keyword>
<organism evidence="9 10">
    <name type="scientific">Liquorilactobacillus aquaticus DSM 21051</name>
    <dbReference type="NCBI Taxonomy" id="1423725"/>
    <lineage>
        <taxon>Bacteria</taxon>
        <taxon>Bacillati</taxon>
        <taxon>Bacillota</taxon>
        <taxon>Bacilli</taxon>
        <taxon>Lactobacillales</taxon>
        <taxon>Lactobacillaceae</taxon>
        <taxon>Liquorilactobacillus</taxon>
    </lineage>
</organism>
<evidence type="ECO:0000256" key="1">
    <source>
        <dbReference type="ARBA" id="ARBA00005525"/>
    </source>
</evidence>
<dbReference type="PIRSF" id="PIRSF000193">
    <property type="entry name" value="Pyrrol-5-carb_rd"/>
    <property type="match status" value="1"/>
</dbReference>
<dbReference type="SUPFAM" id="SSF51735">
    <property type="entry name" value="NAD(P)-binding Rossmann-fold domains"/>
    <property type="match status" value="1"/>
</dbReference>
<dbReference type="Gene3D" id="1.10.3730.10">
    <property type="entry name" value="ProC C-terminal domain-like"/>
    <property type="match status" value="1"/>
</dbReference>
<comment type="function">
    <text evidence="5">Catalyzes the reduction of 1-pyrroline-5-carboxylate (PCA) to L-proline.</text>
</comment>
<comment type="pathway">
    <text evidence="5">Amino-acid biosynthesis; L-proline biosynthesis; L-proline from L-glutamate 5-semialdehyde: step 1/1.</text>
</comment>
<dbReference type="AlphaFoldDB" id="A0A0R2D998"/>
<comment type="subcellular location">
    <subcellularLocation>
        <location evidence="5">Cytoplasm</location>
    </subcellularLocation>
</comment>
<comment type="catalytic activity">
    <reaction evidence="5">
        <text>L-proline + NADP(+) = (S)-1-pyrroline-5-carboxylate + NADPH + 2 H(+)</text>
        <dbReference type="Rhea" id="RHEA:14109"/>
        <dbReference type="ChEBI" id="CHEBI:15378"/>
        <dbReference type="ChEBI" id="CHEBI:17388"/>
        <dbReference type="ChEBI" id="CHEBI:57783"/>
        <dbReference type="ChEBI" id="CHEBI:58349"/>
        <dbReference type="ChEBI" id="CHEBI:60039"/>
        <dbReference type="EC" id="1.5.1.2"/>
    </reaction>
</comment>
<evidence type="ECO:0000256" key="3">
    <source>
        <dbReference type="ARBA" id="ARBA00022857"/>
    </source>
</evidence>
<dbReference type="UniPathway" id="UPA00098">
    <property type="reaction ID" value="UER00361"/>
</dbReference>
<feature type="binding site" evidence="6">
    <location>
        <position position="58"/>
    </location>
    <ligand>
        <name>NADPH</name>
        <dbReference type="ChEBI" id="CHEBI:57783"/>
    </ligand>
</feature>
<dbReference type="InterPro" id="IPR036291">
    <property type="entry name" value="NAD(P)-bd_dom_sf"/>
</dbReference>
<dbReference type="GO" id="GO:0055129">
    <property type="term" value="P:L-proline biosynthetic process"/>
    <property type="evidence" value="ECO:0007669"/>
    <property type="project" value="UniProtKB-UniRule"/>
</dbReference>
<comment type="caution">
    <text evidence="9">The sequence shown here is derived from an EMBL/GenBank/DDBJ whole genome shotgun (WGS) entry which is preliminary data.</text>
</comment>
<gene>
    <name evidence="5" type="primary">proC</name>
    <name evidence="9" type="ORF">FC19_GL000451</name>
</gene>
<dbReference type="InterPro" id="IPR008927">
    <property type="entry name" value="6-PGluconate_DH-like_C_sf"/>
</dbReference>
<feature type="binding site" evidence="6">
    <location>
        <begin position="8"/>
        <end position="13"/>
    </location>
    <ligand>
        <name>NADP(+)</name>
        <dbReference type="ChEBI" id="CHEBI:58349"/>
    </ligand>
</feature>
<keyword evidence="5" id="KW-0028">Amino-acid biosynthesis</keyword>
<keyword evidence="2 5" id="KW-0641">Proline biosynthesis</keyword>
<name>A0A0R2D998_9LACO</name>
<dbReference type="STRING" id="1423725.FC19_GL000451"/>
<evidence type="ECO:0000256" key="6">
    <source>
        <dbReference type="PIRSR" id="PIRSR000193-1"/>
    </source>
</evidence>
<dbReference type="RefSeq" id="WP_057875498.1">
    <property type="nucleotide sequence ID" value="NZ_AYZD01000011.1"/>
</dbReference>
<dbReference type="InterPro" id="IPR000304">
    <property type="entry name" value="Pyrroline-COOH_reductase"/>
</dbReference>
<dbReference type="InterPro" id="IPR028939">
    <property type="entry name" value="P5C_Rdtase_cat_N"/>
</dbReference>
<evidence type="ECO:0000256" key="5">
    <source>
        <dbReference type="HAMAP-Rule" id="MF_01925"/>
    </source>
</evidence>
<dbReference type="Pfam" id="PF03807">
    <property type="entry name" value="F420_oxidored"/>
    <property type="match status" value="1"/>
</dbReference>
<sequence length="268" mass="28753">MTVTVYAIGGGQMVEAILRAALRNKIIEPEATVVTDVSEKRVNYLHENYGVDAQTTINEKKLKSAEIVLLGVRPQDDWEKITAQIGAAEVSAQVISIIAGVTLTQLQTASNTEIAFTRIIPNTLTDTGYGYSGVTLGERAERELVTPFLESFGKVDFIPEEQIDLYTGYAVCGPNYVYNFYIALTNAGVLSGLSRKQANAIALENLKGAAKFLELTGKHPYELLDINNSAGGVGINAQHEIDASGFAAGIQNAVLAAVQRTTELGKKG</sequence>
<accession>A0A0R2D998</accession>
<dbReference type="EC" id="1.5.1.2" evidence="5"/>
<evidence type="ECO:0000313" key="10">
    <source>
        <dbReference type="Proteomes" id="UP000051015"/>
    </source>
</evidence>
<feature type="domain" description="Pyrroline-5-carboxylate reductase dimerisation" evidence="8">
    <location>
        <begin position="160"/>
        <end position="264"/>
    </location>
</feature>